<evidence type="ECO:0000313" key="5">
    <source>
        <dbReference type="Proteomes" id="UP001165190"/>
    </source>
</evidence>
<feature type="region of interest" description="Leucine repeat II (LRII)" evidence="3">
    <location>
        <begin position="353"/>
        <end position="385"/>
    </location>
</feature>
<feature type="region of interest" description="SAW" evidence="3">
    <location>
        <begin position="487"/>
        <end position="563"/>
    </location>
</feature>
<feature type="short sequence motif" description="VHIID" evidence="3">
    <location>
        <begin position="307"/>
        <end position="311"/>
    </location>
</feature>
<evidence type="ECO:0000256" key="1">
    <source>
        <dbReference type="ARBA" id="ARBA00023015"/>
    </source>
</evidence>
<dbReference type="EMBL" id="BSYR01000006">
    <property type="protein sequence ID" value="GMI69475.1"/>
    <property type="molecule type" value="Genomic_DNA"/>
</dbReference>
<dbReference type="PANTHER" id="PTHR31636">
    <property type="entry name" value="OSJNBA0084A10.13 PROTEIN-RELATED"/>
    <property type="match status" value="1"/>
</dbReference>
<protein>
    <recommendedName>
        <fullName evidence="6">DELLA protein RGL1-like</fullName>
    </recommendedName>
</protein>
<comment type="similarity">
    <text evidence="3">Belongs to the GRAS family.</text>
</comment>
<dbReference type="PROSITE" id="PS50985">
    <property type="entry name" value="GRAS"/>
    <property type="match status" value="1"/>
</dbReference>
<dbReference type="Pfam" id="PF03514">
    <property type="entry name" value="GRAS"/>
    <property type="match status" value="1"/>
</dbReference>
<evidence type="ECO:0000256" key="2">
    <source>
        <dbReference type="ARBA" id="ARBA00023163"/>
    </source>
</evidence>
<organism evidence="4 5">
    <name type="scientific">Hibiscus trionum</name>
    <name type="common">Flower of an hour</name>
    <dbReference type="NCBI Taxonomy" id="183268"/>
    <lineage>
        <taxon>Eukaryota</taxon>
        <taxon>Viridiplantae</taxon>
        <taxon>Streptophyta</taxon>
        <taxon>Embryophyta</taxon>
        <taxon>Tracheophyta</taxon>
        <taxon>Spermatophyta</taxon>
        <taxon>Magnoliopsida</taxon>
        <taxon>eudicotyledons</taxon>
        <taxon>Gunneridae</taxon>
        <taxon>Pentapetalae</taxon>
        <taxon>rosids</taxon>
        <taxon>malvids</taxon>
        <taxon>Malvales</taxon>
        <taxon>Malvaceae</taxon>
        <taxon>Malvoideae</taxon>
        <taxon>Hibiscus</taxon>
    </lineage>
</organism>
<evidence type="ECO:0008006" key="6">
    <source>
        <dbReference type="Google" id="ProtNLM"/>
    </source>
</evidence>
<name>A0A9W7H4X7_HIBTR</name>
<dbReference type="Proteomes" id="UP001165190">
    <property type="component" value="Unassembled WGS sequence"/>
</dbReference>
<dbReference type="OrthoDB" id="770224at2759"/>
<dbReference type="AlphaFoldDB" id="A0A9W7H4X7"/>
<reference evidence="4" key="1">
    <citation type="submission" date="2023-05" db="EMBL/GenBank/DDBJ databases">
        <title>Genome and transcriptome analyses reveal genes involved in the formation of fine ridges on petal epidermal cells in Hibiscus trionum.</title>
        <authorList>
            <person name="Koshimizu S."/>
            <person name="Masuda S."/>
            <person name="Ishii T."/>
            <person name="Shirasu K."/>
            <person name="Hoshino A."/>
            <person name="Arita M."/>
        </authorList>
    </citation>
    <scope>NUCLEOTIDE SEQUENCE</scope>
    <source>
        <strain evidence="4">Hamamatsu line</strain>
    </source>
</reference>
<keyword evidence="1" id="KW-0805">Transcription regulation</keyword>
<keyword evidence="5" id="KW-1185">Reference proteome</keyword>
<evidence type="ECO:0000313" key="4">
    <source>
        <dbReference type="EMBL" id="GMI69475.1"/>
    </source>
</evidence>
<sequence>MDSGLFSFYSPFDFNGIQGNYILHDFEKDAAVIKGKHGHLFGNQENPVFPDHGLFQESVTKMTPDQAKQDQQLGRELKFDFSDEFYFNSEFPRLENAKAVKEMPASFQLSSLELLSNYGKSFKKLRSSNIGNNGDNKGNERVRKKLSAEEIMRVTGARYLQFSDMRYDDFSMVMHPFGHALSGLSDDETKDVELVHLLLTAAEKVGYEQFERASRLLSRCEWIASEQANPVQRIVYYFAEALRERIDKATGTFIPEESGTRFKIEIKNGLSTSIATVRIHQYVPFFQVTQFAGIQAIIENVVSANKIHIIDLQLRSGIQWTGLMQALAERELCHVELLKITAVGLAGDEKILESGKRLESVAASFKLPFSFNAVYVREMEDIKNELFEIGSDESLAVFCPLVLRTMISRPGCLENLMRVMKNLNPAILVVIEIEANHNSPSFVNRFIETLFFYGAFFDCLDTCLEHEAQLRTEIESILRRGIRNIVATEGEERIVRNVKKEVWSTFFTRFRMVALGFSDSSLCQANLVLKQFRHGGCCTLEKIGNSVIVGWRGTPVQSVSAWKFARDRGRVFGNYRF</sequence>
<comment type="caution">
    <text evidence="3">Lacks conserved residue(s) required for the propagation of feature annotation.</text>
</comment>
<proteinExistence type="inferred from homology"/>
<keyword evidence="2" id="KW-0804">Transcription</keyword>
<comment type="caution">
    <text evidence="4">The sequence shown here is derived from an EMBL/GenBank/DDBJ whole genome shotgun (WGS) entry which is preliminary data.</text>
</comment>
<evidence type="ECO:0000256" key="3">
    <source>
        <dbReference type="PROSITE-ProRule" id="PRU01191"/>
    </source>
</evidence>
<accession>A0A9W7H4X7</accession>
<dbReference type="InterPro" id="IPR005202">
    <property type="entry name" value="TF_GRAS"/>
</dbReference>
<gene>
    <name evidence="4" type="ORF">HRI_000616800</name>
</gene>